<dbReference type="GO" id="GO:0003676">
    <property type="term" value="F:nucleic acid binding"/>
    <property type="evidence" value="ECO:0007669"/>
    <property type="project" value="InterPro"/>
</dbReference>
<accession>A0A6L2J5X3</accession>
<dbReference type="Gene3D" id="3.30.420.10">
    <property type="entry name" value="Ribonuclease H-like superfamily/Ribonuclease H"/>
    <property type="match status" value="1"/>
</dbReference>
<evidence type="ECO:0000313" key="5">
    <source>
        <dbReference type="EMBL" id="GEU93083.1"/>
    </source>
</evidence>
<keyword evidence="2" id="KW-0378">Hydrolase</keyword>
<name>A0A6L2J5X3_TANCI</name>
<dbReference type="PROSITE" id="PS50994">
    <property type="entry name" value="INTEGRASE"/>
    <property type="match status" value="1"/>
</dbReference>
<proteinExistence type="predicted"/>
<dbReference type="PANTHER" id="PTHR42648:SF28">
    <property type="entry name" value="TRANSPOSON-ENCODED PROTEIN WITH RIBONUCLEASE H-LIKE AND RETROVIRUS ZINC FINGER-LIKE DOMAINS"/>
    <property type="match status" value="1"/>
</dbReference>
<feature type="domain" description="Integrase catalytic" evidence="3">
    <location>
        <begin position="1"/>
        <end position="113"/>
    </location>
</feature>
<protein>
    <recommendedName>
        <fullName evidence="3">Integrase catalytic domain-containing protein</fullName>
    </recommendedName>
</protein>
<evidence type="ECO:0000256" key="2">
    <source>
        <dbReference type="ARBA" id="ARBA00022801"/>
    </source>
</evidence>
<dbReference type="SUPFAM" id="SSF53098">
    <property type="entry name" value="Ribonuclease H-like"/>
    <property type="match status" value="1"/>
</dbReference>
<dbReference type="InterPro" id="IPR001584">
    <property type="entry name" value="Integrase_cat-core"/>
</dbReference>
<dbReference type="InterPro" id="IPR039537">
    <property type="entry name" value="Retrotran_Ty1/copia-like"/>
</dbReference>
<dbReference type="EMBL" id="BKCJ010010773">
    <property type="protein sequence ID" value="GEU93083.1"/>
    <property type="molecule type" value="Genomic_DNA"/>
</dbReference>
<dbReference type="AlphaFoldDB" id="A0A6L2J5X3"/>
<dbReference type="EMBL" id="BKCJ010000315">
    <property type="protein sequence ID" value="GEU32060.1"/>
    <property type="molecule type" value="Genomic_DNA"/>
</dbReference>
<dbReference type="InterPro" id="IPR013103">
    <property type="entry name" value="RVT_2"/>
</dbReference>
<dbReference type="PANTHER" id="PTHR42648">
    <property type="entry name" value="TRANSPOSASE, PUTATIVE-RELATED"/>
    <property type="match status" value="1"/>
</dbReference>
<gene>
    <name evidence="4" type="ORF">Tci_004038</name>
    <name evidence="5" type="ORF">Tci_065061</name>
</gene>
<dbReference type="InterPro" id="IPR057670">
    <property type="entry name" value="SH3_retrovirus"/>
</dbReference>
<evidence type="ECO:0000259" key="3">
    <source>
        <dbReference type="PROSITE" id="PS50994"/>
    </source>
</evidence>
<dbReference type="GO" id="GO:0016787">
    <property type="term" value="F:hydrolase activity"/>
    <property type="evidence" value="ECO:0007669"/>
    <property type="project" value="UniProtKB-KW"/>
</dbReference>
<dbReference type="InterPro" id="IPR012337">
    <property type="entry name" value="RNaseH-like_sf"/>
</dbReference>
<organism evidence="4">
    <name type="scientific">Tanacetum cinerariifolium</name>
    <name type="common">Dalmatian daisy</name>
    <name type="synonym">Chrysanthemum cinerariifolium</name>
    <dbReference type="NCBI Taxonomy" id="118510"/>
    <lineage>
        <taxon>Eukaryota</taxon>
        <taxon>Viridiplantae</taxon>
        <taxon>Streptophyta</taxon>
        <taxon>Embryophyta</taxon>
        <taxon>Tracheophyta</taxon>
        <taxon>Spermatophyta</taxon>
        <taxon>Magnoliopsida</taxon>
        <taxon>eudicotyledons</taxon>
        <taxon>Gunneridae</taxon>
        <taxon>Pentapetalae</taxon>
        <taxon>asterids</taxon>
        <taxon>campanulids</taxon>
        <taxon>Asterales</taxon>
        <taxon>Asteraceae</taxon>
        <taxon>Asteroideae</taxon>
        <taxon>Anthemideae</taxon>
        <taxon>Anthemidinae</taxon>
        <taxon>Tanacetum</taxon>
    </lineage>
</organism>
<reference evidence="4" key="1">
    <citation type="journal article" date="2019" name="Sci. Rep.">
        <title>Draft genome of Tanacetum cinerariifolium, the natural source of mosquito coil.</title>
        <authorList>
            <person name="Yamashiro T."/>
            <person name="Shiraishi A."/>
            <person name="Satake H."/>
            <person name="Nakayama K."/>
        </authorList>
    </citation>
    <scope>NUCLEOTIDE SEQUENCE</scope>
</reference>
<evidence type="ECO:0000313" key="4">
    <source>
        <dbReference type="EMBL" id="GEU32060.1"/>
    </source>
</evidence>
<dbReference type="Pfam" id="PF07727">
    <property type="entry name" value="RVT_2"/>
    <property type="match status" value="1"/>
</dbReference>
<sequence length="233" mass="26537">MIQVCLNVIVRNIRTNNGTSFVSQTLRAYYEEVRISHQTSIARTLQQNGVVKRWNHTLVEAAHTIKPKLSYLHVFGSLCYLTNDCEDLGKLKPKADIGIFVGYAPTKKAFRIYNKRTHLIIETIHVDFDELTAMASKQFSLGLEPKLLTRGTVTIITLNWIYNVKLDELGGVLKNKARSAAKGYRQEEGIEFEESFALVVRLEAIYIFIAFAAHEHDRLSNECEDHVLECHLA</sequence>
<dbReference type="Pfam" id="PF25597">
    <property type="entry name" value="SH3_retrovirus"/>
    <property type="match status" value="1"/>
</dbReference>
<keyword evidence="1" id="KW-0479">Metal-binding</keyword>
<dbReference type="InterPro" id="IPR036397">
    <property type="entry name" value="RNaseH_sf"/>
</dbReference>
<comment type="caution">
    <text evidence="4">The sequence shown here is derived from an EMBL/GenBank/DDBJ whole genome shotgun (WGS) entry which is preliminary data.</text>
</comment>
<dbReference type="GO" id="GO:0015074">
    <property type="term" value="P:DNA integration"/>
    <property type="evidence" value="ECO:0007669"/>
    <property type="project" value="InterPro"/>
</dbReference>
<dbReference type="GO" id="GO:0046872">
    <property type="term" value="F:metal ion binding"/>
    <property type="evidence" value="ECO:0007669"/>
    <property type="project" value="UniProtKB-KW"/>
</dbReference>
<evidence type="ECO:0000256" key="1">
    <source>
        <dbReference type="ARBA" id="ARBA00022723"/>
    </source>
</evidence>